<name>A0ABV5Q4I9_9ACTN</name>
<protein>
    <recommendedName>
        <fullName evidence="4">Slipin family protein</fullName>
    </recommendedName>
</protein>
<evidence type="ECO:0000313" key="2">
    <source>
        <dbReference type="EMBL" id="MFB9530396.1"/>
    </source>
</evidence>
<evidence type="ECO:0000313" key="3">
    <source>
        <dbReference type="Proteomes" id="UP001589646"/>
    </source>
</evidence>
<accession>A0ABV5Q4I9</accession>
<evidence type="ECO:0000256" key="1">
    <source>
        <dbReference type="SAM" id="MobiDB-lite"/>
    </source>
</evidence>
<comment type="caution">
    <text evidence="2">The sequence shown here is derived from an EMBL/GenBank/DDBJ whole genome shotgun (WGS) entry which is preliminary data.</text>
</comment>
<feature type="compositionally biased region" description="Basic and acidic residues" evidence="1">
    <location>
        <begin position="1"/>
        <end position="13"/>
    </location>
</feature>
<dbReference type="Gene3D" id="6.10.250.2090">
    <property type="match status" value="1"/>
</dbReference>
<organism evidence="2 3">
    <name type="scientific">Nonomuraea roseola</name>
    <dbReference type="NCBI Taxonomy" id="46179"/>
    <lineage>
        <taxon>Bacteria</taxon>
        <taxon>Bacillati</taxon>
        <taxon>Actinomycetota</taxon>
        <taxon>Actinomycetes</taxon>
        <taxon>Streptosporangiales</taxon>
        <taxon>Streptosporangiaceae</taxon>
        <taxon>Nonomuraea</taxon>
    </lineage>
</organism>
<sequence>MEIKDVQLPEAMKRSMSRQAEAERERRARVIVADGELQAAQKLADASGIMAQTPGALQLRLLQTVVEVAAEKNSTLVMPLPVELLRFFDRATQNSADGQAPETATPQQELPGATHSELPSAGRGKEPDGFPGGPAPAGEEPALAVLQHSNSEQSDD</sequence>
<dbReference type="PRINTS" id="PR00721">
    <property type="entry name" value="STOMATIN"/>
</dbReference>
<feature type="region of interest" description="Disordered" evidence="1">
    <location>
        <begin position="93"/>
        <end position="156"/>
    </location>
</feature>
<proteinExistence type="predicted"/>
<keyword evidence="3" id="KW-1185">Reference proteome</keyword>
<reference evidence="2 3" key="1">
    <citation type="submission" date="2024-09" db="EMBL/GenBank/DDBJ databases">
        <authorList>
            <person name="Sun Q."/>
            <person name="Mori K."/>
        </authorList>
    </citation>
    <scope>NUCLEOTIDE SEQUENCE [LARGE SCALE GENOMIC DNA]</scope>
    <source>
        <strain evidence="2 3">JCM 3323</strain>
    </source>
</reference>
<dbReference type="RefSeq" id="WP_346124688.1">
    <property type="nucleotide sequence ID" value="NZ_BAAAXC010000015.1"/>
</dbReference>
<dbReference type="PANTHER" id="PTHR10264">
    <property type="entry name" value="BAND 7 PROTEIN-RELATED"/>
    <property type="match status" value="1"/>
</dbReference>
<gene>
    <name evidence="2" type="ORF">ACFFRN_27690</name>
</gene>
<dbReference type="InterPro" id="IPR001972">
    <property type="entry name" value="Stomatin_HflK_fam"/>
</dbReference>
<dbReference type="Proteomes" id="UP001589646">
    <property type="component" value="Unassembled WGS sequence"/>
</dbReference>
<feature type="compositionally biased region" description="Polar residues" evidence="1">
    <location>
        <begin position="93"/>
        <end position="108"/>
    </location>
</feature>
<feature type="region of interest" description="Disordered" evidence="1">
    <location>
        <begin position="1"/>
        <end position="25"/>
    </location>
</feature>
<feature type="compositionally biased region" description="Polar residues" evidence="1">
    <location>
        <begin position="147"/>
        <end position="156"/>
    </location>
</feature>
<dbReference type="EMBL" id="JBHMCE010000008">
    <property type="protein sequence ID" value="MFB9530396.1"/>
    <property type="molecule type" value="Genomic_DNA"/>
</dbReference>
<evidence type="ECO:0008006" key="4">
    <source>
        <dbReference type="Google" id="ProtNLM"/>
    </source>
</evidence>
<dbReference type="InterPro" id="IPR043202">
    <property type="entry name" value="Band-7_stomatin-like"/>
</dbReference>
<dbReference type="PANTHER" id="PTHR10264:SF19">
    <property type="entry name" value="AT06885P-RELATED"/>
    <property type="match status" value="1"/>
</dbReference>